<sequence length="239" mass="27264">MMKAYAAGFRPICLIVLIFFSVQLVMGKDTGRETETKSDSLMNNGLQFTFINSMSAAYKMRTNTGNYWRFGISLEGSYNENNHDRNYLEQWSSDTTESAIRGSGNNKNMFIALNVDHIWNIVQYKMIYFYLGVGPRVYYSTQKDNSEWQDVDVVDGRKRESHTSTKTIFLGVRGVAGIESKIYKNLSLSAEIYASAGKAWYVVDAEESLKNHYKRSIRTKGQQFSTGISNIKIGLNVYF</sequence>
<proteinExistence type="predicted"/>
<accession>A0A7V4WV28</accession>
<dbReference type="InterPro" id="IPR011250">
    <property type="entry name" value="OMP/PagP_B-barrel"/>
</dbReference>
<protein>
    <recommendedName>
        <fullName evidence="2">Outer membrane protein beta-barrel domain-containing protein</fullName>
    </recommendedName>
</protein>
<evidence type="ECO:0000313" key="1">
    <source>
        <dbReference type="EMBL" id="HGY55052.1"/>
    </source>
</evidence>
<dbReference type="EMBL" id="DRQG01000044">
    <property type="protein sequence ID" value="HGY55052.1"/>
    <property type="molecule type" value="Genomic_DNA"/>
</dbReference>
<dbReference type="SUPFAM" id="SSF56925">
    <property type="entry name" value="OMPA-like"/>
    <property type="match status" value="1"/>
</dbReference>
<dbReference type="Proteomes" id="UP000885779">
    <property type="component" value="Unassembled WGS sequence"/>
</dbReference>
<evidence type="ECO:0008006" key="2">
    <source>
        <dbReference type="Google" id="ProtNLM"/>
    </source>
</evidence>
<organism evidence="1">
    <name type="scientific">Caldithrix abyssi</name>
    <dbReference type="NCBI Taxonomy" id="187145"/>
    <lineage>
        <taxon>Bacteria</taxon>
        <taxon>Pseudomonadati</taxon>
        <taxon>Calditrichota</taxon>
        <taxon>Calditrichia</taxon>
        <taxon>Calditrichales</taxon>
        <taxon>Calditrichaceae</taxon>
        <taxon>Caldithrix</taxon>
    </lineage>
</organism>
<gene>
    <name evidence="1" type="ORF">ENK44_05080</name>
</gene>
<comment type="caution">
    <text evidence="1">The sequence shown here is derived from an EMBL/GenBank/DDBJ whole genome shotgun (WGS) entry which is preliminary data.</text>
</comment>
<name>A0A7V4WV28_CALAY</name>
<dbReference type="AlphaFoldDB" id="A0A7V4WV28"/>
<reference evidence="1" key="1">
    <citation type="journal article" date="2020" name="mSystems">
        <title>Genome- and Community-Level Interaction Insights into Carbon Utilization and Element Cycling Functions of Hydrothermarchaeota in Hydrothermal Sediment.</title>
        <authorList>
            <person name="Zhou Z."/>
            <person name="Liu Y."/>
            <person name="Xu W."/>
            <person name="Pan J."/>
            <person name="Luo Z.H."/>
            <person name="Li M."/>
        </authorList>
    </citation>
    <scope>NUCLEOTIDE SEQUENCE [LARGE SCALE GENOMIC DNA]</scope>
    <source>
        <strain evidence="1">HyVt-577</strain>
    </source>
</reference>